<reference evidence="2 3" key="1">
    <citation type="submission" date="2017-11" db="EMBL/GenBank/DDBJ databases">
        <authorList>
            <person name="Han C.G."/>
        </authorList>
    </citation>
    <scope>NUCLEOTIDE SEQUENCE [LARGE SCALE GENOMIC DNA]</scope>
    <source>
        <strain evidence="2 3">A10</strain>
    </source>
</reference>
<dbReference type="InterPro" id="IPR005074">
    <property type="entry name" value="Peptidase_C39"/>
</dbReference>
<dbReference type="Proteomes" id="UP000234667">
    <property type="component" value="Unassembled WGS sequence"/>
</dbReference>
<organism evidence="2 3">
    <name type="scientific">Klebsiella michiganensis</name>
    <dbReference type="NCBI Taxonomy" id="1134687"/>
    <lineage>
        <taxon>Bacteria</taxon>
        <taxon>Pseudomonadati</taxon>
        <taxon>Pseudomonadota</taxon>
        <taxon>Gammaproteobacteria</taxon>
        <taxon>Enterobacterales</taxon>
        <taxon>Enterobacteriaceae</taxon>
        <taxon>Klebsiella/Raoultella group</taxon>
        <taxon>Klebsiella</taxon>
    </lineage>
</organism>
<dbReference type="GO" id="GO:0008233">
    <property type="term" value="F:peptidase activity"/>
    <property type="evidence" value="ECO:0007669"/>
    <property type="project" value="InterPro"/>
</dbReference>
<dbReference type="GO" id="GO:0006508">
    <property type="term" value="P:proteolysis"/>
    <property type="evidence" value="ECO:0007669"/>
    <property type="project" value="InterPro"/>
</dbReference>
<dbReference type="GO" id="GO:0005524">
    <property type="term" value="F:ATP binding"/>
    <property type="evidence" value="ECO:0007669"/>
    <property type="project" value="UniProtKB-KW"/>
</dbReference>
<feature type="non-terminal residue" evidence="2">
    <location>
        <position position="87"/>
    </location>
</feature>
<accession>A0A2J5PE19</accession>
<dbReference type="GO" id="GO:0016020">
    <property type="term" value="C:membrane"/>
    <property type="evidence" value="ECO:0007669"/>
    <property type="project" value="InterPro"/>
</dbReference>
<feature type="domain" description="Peptidase C39" evidence="1">
    <location>
        <begin position="8"/>
        <end position="85"/>
    </location>
</feature>
<gene>
    <name evidence="2" type="ORF">CWN49_25825</name>
</gene>
<evidence type="ECO:0000313" key="3">
    <source>
        <dbReference type="Proteomes" id="UP000234667"/>
    </source>
</evidence>
<name>A0A2J5PE19_9ENTR</name>
<dbReference type="AlphaFoldDB" id="A0A2J5PE19"/>
<comment type="caution">
    <text evidence="2">The sequence shown here is derived from an EMBL/GenBank/DDBJ whole genome shotgun (WGS) entry which is preliminary data.</text>
</comment>
<dbReference type="Gene3D" id="3.90.70.10">
    <property type="entry name" value="Cysteine proteinases"/>
    <property type="match status" value="1"/>
</dbReference>
<keyword evidence="2" id="KW-0067">ATP-binding</keyword>
<proteinExistence type="predicted"/>
<reference evidence="2 3" key="2">
    <citation type="submission" date="2018-01" db="EMBL/GenBank/DDBJ databases">
        <title>Genomic study of Klebsiella pneumoniae.</title>
        <authorList>
            <person name="Yang Y."/>
            <person name="Bicalho R."/>
        </authorList>
    </citation>
    <scope>NUCLEOTIDE SEQUENCE [LARGE SCALE GENOMIC DNA]</scope>
    <source>
        <strain evidence="2 3">A10</strain>
    </source>
</reference>
<evidence type="ECO:0000313" key="2">
    <source>
        <dbReference type="EMBL" id="PLO64267.1"/>
    </source>
</evidence>
<sequence>MDNIIPQMVYQAETNECALACLSMLAETQGLNAPLEELRERFPASAHGTALSTMCDILSELAIPAYPVAFELDEIAELPLPAILHYG</sequence>
<dbReference type="Pfam" id="PF03412">
    <property type="entry name" value="Peptidase_C39"/>
    <property type="match status" value="1"/>
</dbReference>
<dbReference type="EMBL" id="PIDR01001062">
    <property type="protein sequence ID" value="PLO64267.1"/>
    <property type="molecule type" value="Genomic_DNA"/>
</dbReference>
<keyword evidence="2" id="KW-0547">Nucleotide-binding</keyword>
<evidence type="ECO:0000259" key="1">
    <source>
        <dbReference type="Pfam" id="PF03412"/>
    </source>
</evidence>
<protein>
    <submittedName>
        <fullName evidence="2">ABC transporter ATP-binding protein</fullName>
    </submittedName>
</protein>